<organism evidence="7">
    <name type="scientific">Micromonas pusilla (strain CCMP1545)</name>
    <name type="common">Picoplanktonic green alga</name>
    <dbReference type="NCBI Taxonomy" id="564608"/>
    <lineage>
        <taxon>Eukaryota</taxon>
        <taxon>Viridiplantae</taxon>
        <taxon>Chlorophyta</taxon>
        <taxon>Mamiellophyceae</taxon>
        <taxon>Mamiellales</taxon>
        <taxon>Mamiellaceae</taxon>
        <taxon>Micromonas</taxon>
    </lineage>
</organism>
<dbReference type="GO" id="GO:0035869">
    <property type="term" value="C:ciliary transition zone"/>
    <property type="evidence" value="ECO:0007669"/>
    <property type="project" value="TreeGrafter"/>
</dbReference>
<feature type="transmembrane region" description="Helical" evidence="5">
    <location>
        <begin position="115"/>
        <end position="136"/>
    </location>
</feature>
<keyword evidence="3 5" id="KW-1133">Transmembrane helix</keyword>
<dbReference type="GeneID" id="9688740"/>
<dbReference type="OrthoDB" id="311720at2759"/>
<proteinExistence type="predicted"/>
<keyword evidence="7" id="KW-1185">Reference proteome</keyword>
<evidence type="ECO:0000313" key="7">
    <source>
        <dbReference type="Proteomes" id="UP000001876"/>
    </source>
</evidence>
<comment type="subcellular location">
    <subcellularLocation>
        <location evidence="1">Membrane</location>
        <topology evidence="1">Multi-pass membrane protein</topology>
    </subcellularLocation>
</comment>
<dbReference type="Pfam" id="PF09799">
    <property type="entry name" value="Transmemb_17"/>
    <property type="match status" value="1"/>
</dbReference>
<sequence length="187" mass="20757">MSQRPTFHYDAGARSRDRDVAFNDVAAGAASPHAPVRMAHRAVASDVYTQMLIHYNAYFALAWWIATVTSTLFKTKGSATDDDDVRPVMIAMFMIFEPCRLYCGYAGNLQEKIPLMAGFVLLSFFVVLPLHAYFWWGQDDASPFDKSLNNFACVLIFLECITGVNAARKTLAAQSLAFYMSGGVDGR</sequence>
<evidence type="ECO:0000313" key="6">
    <source>
        <dbReference type="EMBL" id="EEH52630.1"/>
    </source>
</evidence>
<dbReference type="InterPro" id="IPR019184">
    <property type="entry name" value="Uncharacterised_TM-17"/>
</dbReference>
<dbReference type="STRING" id="564608.C1N696"/>
<dbReference type="KEGG" id="mpp:MICPUCDRAFT_53205"/>
<dbReference type="OMA" id="IMMTAVE"/>
<evidence type="ECO:0000256" key="5">
    <source>
        <dbReference type="SAM" id="Phobius"/>
    </source>
</evidence>
<evidence type="ECO:0000256" key="3">
    <source>
        <dbReference type="ARBA" id="ARBA00022989"/>
    </source>
</evidence>
<evidence type="ECO:0000256" key="4">
    <source>
        <dbReference type="ARBA" id="ARBA00023136"/>
    </source>
</evidence>
<gene>
    <name evidence="6" type="ORF">MICPUCDRAFT_53205</name>
</gene>
<keyword evidence="4 5" id="KW-0472">Membrane</keyword>
<feature type="transmembrane region" description="Helical" evidence="5">
    <location>
        <begin position="85"/>
        <end position="103"/>
    </location>
</feature>
<keyword evidence="2 5" id="KW-0812">Transmembrane</keyword>
<name>C1N696_MICPC</name>
<dbReference type="GO" id="GO:0016020">
    <property type="term" value="C:membrane"/>
    <property type="evidence" value="ECO:0007669"/>
    <property type="project" value="UniProtKB-SubCell"/>
</dbReference>
<dbReference type="RefSeq" id="XP_003063494.1">
    <property type="nucleotide sequence ID" value="XM_003063448.1"/>
</dbReference>
<protein>
    <submittedName>
        <fullName evidence="6">Predicted protein</fullName>
    </submittedName>
</protein>
<feature type="transmembrane region" description="Helical" evidence="5">
    <location>
        <begin position="148"/>
        <end position="167"/>
    </location>
</feature>
<feature type="transmembrane region" description="Helical" evidence="5">
    <location>
        <begin position="55"/>
        <end position="73"/>
    </location>
</feature>
<dbReference type="eggNOG" id="ENOG502SA3U">
    <property type="taxonomic scope" value="Eukaryota"/>
</dbReference>
<dbReference type="GO" id="GO:1905515">
    <property type="term" value="P:non-motile cilium assembly"/>
    <property type="evidence" value="ECO:0007669"/>
    <property type="project" value="TreeGrafter"/>
</dbReference>
<accession>C1N696</accession>
<evidence type="ECO:0000256" key="2">
    <source>
        <dbReference type="ARBA" id="ARBA00022692"/>
    </source>
</evidence>
<dbReference type="AlphaFoldDB" id="C1N696"/>
<evidence type="ECO:0000256" key="1">
    <source>
        <dbReference type="ARBA" id="ARBA00004141"/>
    </source>
</evidence>
<dbReference type="PANTHER" id="PTHR13531">
    <property type="entry name" value="GEO07735P1-RELATED-RELATED"/>
    <property type="match status" value="1"/>
</dbReference>
<dbReference type="PANTHER" id="PTHR13531:SF6">
    <property type="entry name" value="TMEM (HUMAN TRANSMEMBRANE PROTEIN) HOMOLOG"/>
    <property type="match status" value="1"/>
</dbReference>
<dbReference type="EMBL" id="GG663748">
    <property type="protein sequence ID" value="EEH52630.1"/>
    <property type="molecule type" value="Genomic_DNA"/>
</dbReference>
<reference evidence="6 7" key="1">
    <citation type="journal article" date="2009" name="Science">
        <title>Green evolution and dynamic adaptations revealed by genomes of the marine picoeukaryotes Micromonas.</title>
        <authorList>
            <person name="Worden A.Z."/>
            <person name="Lee J.H."/>
            <person name="Mock T."/>
            <person name="Rouze P."/>
            <person name="Simmons M.P."/>
            <person name="Aerts A.L."/>
            <person name="Allen A.E."/>
            <person name="Cuvelier M.L."/>
            <person name="Derelle E."/>
            <person name="Everett M.V."/>
            <person name="Foulon E."/>
            <person name="Grimwood J."/>
            <person name="Gundlach H."/>
            <person name="Henrissat B."/>
            <person name="Napoli C."/>
            <person name="McDonald S.M."/>
            <person name="Parker M.S."/>
            <person name="Rombauts S."/>
            <person name="Salamov A."/>
            <person name="Von Dassow P."/>
            <person name="Badger J.H."/>
            <person name="Coutinho P.M."/>
            <person name="Demir E."/>
            <person name="Dubchak I."/>
            <person name="Gentemann C."/>
            <person name="Eikrem W."/>
            <person name="Gready J.E."/>
            <person name="John U."/>
            <person name="Lanier W."/>
            <person name="Lindquist E.A."/>
            <person name="Lucas S."/>
            <person name="Mayer K.F."/>
            <person name="Moreau H."/>
            <person name="Not F."/>
            <person name="Otillar R."/>
            <person name="Panaud O."/>
            <person name="Pangilinan J."/>
            <person name="Paulsen I."/>
            <person name="Piegu B."/>
            <person name="Poliakov A."/>
            <person name="Robbens S."/>
            <person name="Schmutz J."/>
            <person name="Toulza E."/>
            <person name="Wyss T."/>
            <person name="Zelensky A."/>
            <person name="Zhou K."/>
            <person name="Armbrust E.V."/>
            <person name="Bhattacharya D."/>
            <person name="Goodenough U.W."/>
            <person name="Van de Peer Y."/>
            <person name="Grigoriev I.V."/>
        </authorList>
    </citation>
    <scope>NUCLEOTIDE SEQUENCE [LARGE SCALE GENOMIC DNA]</scope>
    <source>
        <strain evidence="6 7">CCMP1545</strain>
    </source>
</reference>
<dbReference type="Proteomes" id="UP000001876">
    <property type="component" value="Unassembled WGS sequence"/>
</dbReference>